<evidence type="ECO:0000313" key="11">
    <source>
        <dbReference type="EMBL" id="PKW25768.1"/>
    </source>
</evidence>
<dbReference type="EC" id="2.3.1.275" evidence="10"/>
<evidence type="ECO:0000256" key="2">
    <source>
        <dbReference type="ARBA" id="ARBA00022516"/>
    </source>
</evidence>
<keyword evidence="11" id="KW-0012">Acyltransferase</keyword>
<comment type="similarity">
    <text evidence="10">Belongs to the PlsY family.</text>
</comment>
<dbReference type="PANTHER" id="PTHR30309">
    <property type="entry name" value="INNER MEMBRANE PROTEIN YGIH"/>
    <property type="match status" value="1"/>
</dbReference>
<accession>A0A2N3YFZ6</accession>
<evidence type="ECO:0000256" key="1">
    <source>
        <dbReference type="ARBA" id="ARBA00022475"/>
    </source>
</evidence>
<dbReference type="SMART" id="SM01207">
    <property type="entry name" value="G3P_acyltransf"/>
    <property type="match status" value="1"/>
</dbReference>
<comment type="caution">
    <text evidence="10">Lacks conserved residue(s) required for the propagation of feature annotation.</text>
</comment>
<dbReference type="GO" id="GO:0043772">
    <property type="term" value="F:acyl-phosphate glycerol-3-phosphate acyltransferase activity"/>
    <property type="evidence" value="ECO:0007669"/>
    <property type="project" value="UniProtKB-UniRule"/>
</dbReference>
<dbReference type="GO" id="GO:0008654">
    <property type="term" value="P:phospholipid biosynthetic process"/>
    <property type="evidence" value="ECO:0007669"/>
    <property type="project" value="UniProtKB-UniRule"/>
</dbReference>
<comment type="caution">
    <text evidence="11">The sequence shown here is derived from an EMBL/GenBank/DDBJ whole genome shotgun (WGS) entry which is preliminary data.</text>
</comment>
<keyword evidence="12" id="KW-1185">Reference proteome</keyword>
<dbReference type="InterPro" id="IPR003811">
    <property type="entry name" value="G3P_acylTferase_PlsY"/>
</dbReference>
<gene>
    <name evidence="10" type="primary">plsY</name>
    <name evidence="11" type="ORF">ATL31_0568</name>
</gene>
<dbReference type="GO" id="GO:0005886">
    <property type="term" value="C:plasma membrane"/>
    <property type="evidence" value="ECO:0007669"/>
    <property type="project" value="UniProtKB-SubCell"/>
</dbReference>
<dbReference type="Pfam" id="PF02660">
    <property type="entry name" value="G3P_acyltransf"/>
    <property type="match status" value="1"/>
</dbReference>
<proteinExistence type="inferred from homology"/>
<evidence type="ECO:0000313" key="12">
    <source>
        <dbReference type="Proteomes" id="UP000233781"/>
    </source>
</evidence>
<comment type="subunit">
    <text evidence="10">Probably interacts with PlsX.</text>
</comment>
<evidence type="ECO:0000256" key="3">
    <source>
        <dbReference type="ARBA" id="ARBA00022679"/>
    </source>
</evidence>
<keyword evidence="6 10" id="KW-0443">Lipid metabolism</keyword>
<evidence type="ECO:0000256" key="10">
    <source>
        <dbReference type="HAMAP-Rule" id="MF_01043"/>
    </source>
</evidence>
<dbReference type="AlphaFoldDB" id="A0A2N3YFZ6"/>
<evidence type="ECO:0000256" key="7">
    <source>
        <dbReference type="ARBA" id="ARBA00023136"/>
    </source>
</evidence>
<dbReference type="HAMAP" id="MF_01043">
    <property type="entry name" value="PlsY"/>
    <property type="match status" value="1"/>
</dbReference>
<evidence type="ECO:0000256" key="8">
    <source>
        <dbReference type="ARBA" id="ARBA00023209"/>
    </source>
</evidence>
<dbReference type="RefSeq" id="WP_101394446.1">
    <property type="nucleotide sequence ID" value="NZ_PJNE01000001.1"/>
</dbReference>
<reference evidence="11 12" key="1">
    <citation type="submission" date="2017-12" db="EMBL/GenBank/DDBJ databases">
        <title>Sequencing the genomes of 1000 Actinobacteria strains.</title>
        <authorList>
            <person name="Klenk H.-P."/>
        </authorList>
    </citation>
    <scope>NUCLEOTIDE SEQUENCE [LARGE SCALE GENOMIC DNA]</scope>
    <source>
        <strain evidence="11 12">DSM 12806</strain>
    </source>
</reference>
<dbReference type="UniPathway" id="UPA00085"/>
<keyword evidence="4 10" id="KW-0812">Transmembrane</keyword>
<comment type="pathway">
    <text evidence="10">Lipid metabolism; phospholipid metabolism.</text>
</comment>
<evidence type="ECO:0000256" key="5">
    <source>
        <dbReference type="ARBA" id="ARBA00022989"/>
    </source>
</evidence>
<dbReference type="EMBL" id="PJNE01000001">
    <property type="protein sequence ID" value="PKW25768.1"/>
    <property type="molecule type" value="Genomic_DNA"/>
</dbReference>
<comment type="catalytic activity">
    <reaction evidence="10">
        <text>an acyl phosphate + sn-glycerol 3-phosphate = a 1-acyl-sn-glycero-3-phosphate + phosphate</text>
        <dbReference type="Rhea" id="RHEA:34075"/>
        <dbReference type="ChEBI" id="CHEBI:43474"/>
        <dbReference type="ChEBI" id="CHEBI:57597"/>
        <dbReference type="ChEBI" id="CHEBI:57970"/>
        <dbReference type="ChEBI" id="CHEBI:59918"/>
        <dbReference type="EC" id="2.3.1.275"/>
    </reaction>
</comment>
<keyword evidence="9 10" id="KW-1208">Phospholipid metabolism</keyword>
<feature type="transmembrane region" description="Helical" evidence="10">
    <location>
        <begin position="152"/>
        <end position="185"/>
    </location>
</feature>
<feature type="transmembrane region" description="Helical" evidence="10">
    <location>
        <begin position="76"/>
        <end position="99"/>
    </location>
</feature>
<keyword evidence="8 10" id="KW-0594">Phospholipid biosynthesis</keyword>
<organism evidence="11 12">
    <name type="scientific">Phycicoccus duodecadis</name>
    <dbReference type="NCBI Taxonomy" id="173053"/>
    <lineage>
        <taxon>Bacteria</taxon>
        <taxon>Bacillati</taxon>
        <taxon>Actinomycetota</taxon>
        <taxon>Actinomycetes</taxon>
        <taxon>Micrococcales</taxon>
        <taxon>Intrasporangiaceae</taxon>
        <taxon>Phycicoccus</taxon>
    </lineage>
</organism>
<evidence type="ECO:0000256" key="6">
    <source>
        <dbReference type="ARBA" id="ARBA00023098"/>
    </source>
</evidence>
<keyword evidence="2 10" id="KW-0444">Lipid biosynthesis</keyword>
<protein>
    <recommendedName>
        <fullName evidence="10">Glycerol-3-phosphate acyltransferase</fullName>
    </recommendedName>
    <alternativeName>
        <fullName evidence="10">Acyl-PO4 G3P acyltransferase</fullName>
    </alternativeName>
    <alternativeName>
        <fullName evidence="10">Acyl-phosphate--glycerol-3-phosphate acyltransferase</fullName>
    </alternativeName>
    <alternativeName>
        <fullName evidence="10">G3P acyltransferase</fullName>
        <shortName evidence="10">GPAT</shortName>
        <ecNumber evidence="10">2.3.1.275</ecNumber>
    </alternativeName>
    <alternativeName>
        <fullName evidence="10">Lysophosphatidic acid synthase</fullName>
        <shortName evidence="10">LPA synthase</shortName>
    </alternativeName>
</protein>
<keyword evidence="3 10" id="KW-0808">Transferase</keyword>
<sequence length="202" mass="20829">MGALLLVLWTAALVVAAFLVGSVNPATLVARALGRDLRTAGSGNPGATNAGRVLGPRWGVLVLVLDVLKAYLPTLLVARAFGVGPALLVGLAVVLGHTFSPFLRGRGGKGVACALGAILAVEPLVAVGALVLFAVAVAVLRVVGEASVVATVGLLLVGVLGVVGLLPFVSAWVGGWLVLVAAVVLSRHHRNVRAWWWRRRRR</sequence>
<dbReference type="PANTHER" id="PTHR30309:SF0">
    <property type="entry name" value="GLYCEROL-3-PHOSPHATE ACYLTRANSFERASE-RELATED"/>
    <property type="match status" value="1"/>
</dbReference>
<evidence type="ECO:0000256" key="9">
    <source>
        <dbReference type="ARBA" id="ARBA00023264"/>
    </source>
</evidence>
<dbReference type="OrthoDB" id="9777124at2"/>
<feature type="transmembrane region" description="Helical" evidence="10">
    <location>
        <begin position="111"/>
        <end position="140"/>
    </location>
</feature>
<evidence type="ECO:0000256" key="4">
    <source>
        <dbReference type="ARBA" id="ARBA00022692"/>
    </source>
</evidence>
<keyword evidence="7 10" id="KW-0472">Membrane</keyword>
<name>A0A2N3YFZ6_9MICO</name>
<comment type="subcellular location">
    <subcellularLocation>
        <location evidence="10">Cell membrane</location>
        <topology evidence="10">Multi-pass membrane protein</topology>
    </subcellularLocation>
</comment>
<keyword evidence="1 10" id="KW-1003">Cell membrane</keyword>
<keyword evidence="5 10" id="KW-1133">Transmembrane helix</keyword>
<dbReference type="Proteomes" id="UP000233781">
    <property type="component" value="Unassembled WGS sequence"/>
</dbReference>
<comment type="function">
    <text evidence="10">Catalyzes the transfer of an acyl group from acyl-phosphate (acyl-PO(4)) to glycerol-3-phosphate (G3P) to form lysophosphatidic acid (LPA). This enzyme utilizes acyl-phosphate as fatty acyl donor, but not acyl-CoA or acyl-ACP.</text>
</comment>